<feature type="domain" description="Mannosyl-glycoprotein endo-beta-N-acetylglucosamidase-like" evidence="3">
    <location>
        <begin position="142"/>
        <end position="304"/>
    </location>
</feature>
<evidence type="ECO:0000313" key="4">
    <source>
        <dbReference type="EMBL" id="QBO37484.1"/>
    </source>
</evidence>
<dbReference type="Gene3D" id="4.10.80.30">
    <property type="entry name" value="DNA polymerase, domain 6"/>
    <property type="match status" value="1"/>
</dbReference>
<dbReference type="OrthoDB" id="2143025at2"/>
<dbReference type="Pfam" id="PF01832">
    <property type="entry name" value="Glucosaminidase"/>
    <property type="match status" value="1"/>
</dbReference>
<comment type="similarity">
    <text evidence="1">Belongs to the glycosyl hydrolase 73 family.</text>
</comment>
<dbReference type="KEGG" id="wei:EQG49_09040"/>
<evidence type="ECO:0000256" key="1">
    <source>
        <dbReference type="ARBA" id="ARBA00010266"/>
    </source>
</evidence>
<dbReference type="Pfam" id="PF19087">
    <property type="entry name" value="DUF5776"/>
    <property type="match status" value="2"/>
</dbReference>
<name>A0A4P6YX93_9LACO</name>
<dbReference type="AlphaFoldDB" id="A0A4P6YX93"/>
<dbReference type="EMBL" id="CP037940">
    <property type="protein sequence ID" value="QBO37484.1"/>
    <property type="molecule type" value="Genomic_DNA"/>
</dbReference>
<evidence type="ECO:0000313" key="5">
    <source>
        <dbReference type="Proteomes" id="UP000292886"/>
    </source>
</evidence>
<dbReference type="PANTHER" id="PTHR33308:SF9">
    <property type="entry name" value="PEPTIDOGLYCAN HYDROLASE FLGJ"/>
    <property type="match status" value="1"/>
</dbReference>
<evidence type="ECO:0000256" key="2">
    <source>
        <dbReference type="ARBA" id="ARBA00022801"/>
    </source>
</evidence>
<sequence>MVLAKGATEYHDTAFADKVKKLAKGTQISITGVEYSKSGTPRFKLSNGDYVTTAKASWRAKLVKNVTNYYTVKPATKVKVKKNTKLYKDTAFKNKKKSVKKNTTLKVKGIAWSKGGTPRLKVTGGYISAKKSISKKPAKAVKANYKASTLQTRFIKKYANDVYSVTKKYGLYGSVQMAQAGLESAWGTSGLTKKGHNFFGVKGTYKGKSVTMRTAEYTASGRLYYTNAKFRKYPNAKASFTDNAKKLKDGPGFSKTYYAGTWRSNAKTYKKAAHALVGRYATDPHYDDKLLSLISKYNLHSLLD</sequence>
<dbReference type="GO" id="GO:0004040">
    <property type="term" value="F:amidase activity"/>
    <property type="evidence" value="ECO:0007669"/>
    <property type="project" value="InterPro"/>
</dbReference>
<dbReference type="SMART" id="SM00047">
    <property type="entry name" value="LYZ2"/>
    <property type="match status" value="1"/>
</dbReference>
<evidence type="ECO:0000259" key="3">
    <source>
        <dbReference type="SMART" id="SM00047"/>
    </source>
</evidence>
<reference evidence="5" key="1">
    <citation type="submission" date="2019-03" db="EMBL/GenBank/DDBJ databases">
        <title>Weissella sp. 26KH-42 Genome sequencing.</title>
        <authorList>
            <person name="Heo J."/>
            <person name="Kim S.-J."/>
            <person name="Kim J.-S."/>
            <person name="Hong S.-B."/>
            <person name="Kwon S.-W."/>
        </authorList>
    </citation>
    <scope>NUCLEOTIDE SEQUENCE [LARGE SCALE GENOMIC DNA]</scope>
    <source>
        <strain evidence="5">26KH-42</strain>
    </source>
</reference>
<keyword evidence="2" id="KW-0378">Hydrolase</keyword>
<keyword evidence="5" id="KW-1185">Reference proteome</keyword>
<dbReference type="InterPro" id="IPR002901">
    <property type="entry name" value="MGlyc_endo_b_GlcNAc-like_dom"/>
</dbReference>
<gene>
    <name evidence="4" type="ORF">EQG49_09040</name>
</gene>
<dbReference type="InterPro" id="IPR051056">
    <property type="entry name" value="Glycosyl_Hydrolase_73"/>
</dbReference>
<proteinExistence type="inferred from homology"/>
<dbReference type="PANTHER" id="PTHR33308">
    <property type="entry name" value="PEPTIDOGLYCAN HYDROLASE FLGJ"/>
    <property type="match status" value="1"/>
</dbReference>
<dbReference type="Gene3D" id="1.10.530.10">
    <property type="match status" value="1"/>
</dbReference>
<dbReference type="InterPro" id="IPR044081">
    <property type="entry name" value="DUF5776"/>
</dbReference>
<organism evidence="4 5">
    <name type="scientific">Periweissella cryptocerci</name>
    <dbReference type="NCBI Taxonomy" id="2506420"/>
    <lineage>
        <taxon>Bacteria</taxon>
        <taxon>Bacillati</taxon>
        <taxon>Bacillota</taxon>
        <taxon>Bacilli</taxon>
        <taxon>Lactobacillales</taxon>
        <taxon>Lactobacillaceae</taxon>
        <taxon>Periweissella</taxon>
    </lineage>
</organism>
<protein>
    <recommendedName>
        <fullName evidence="3">Mannosyl-glycoprotein endo-beta-N-acetylglucosamidase-like domain-containing protein</fullName>
    </recommendedName>
</protein>
<accession>A0A4P6YX93</accession>
<dbReference type="Proteomes" id="UP000292886">
    <property type="component" value="Chromosome"/>
</dbReference>